<feature type="region of interest" description="Disordered" evidence="1">
    <location>
        <begin position="237"/>
        <end position="263"/>
    </location>
</feature>
<reference evidence="3 4" key="1">
    <citation type="journal article" date="2020" name="ISME J.">
        <title>Uncovering the hidden diversity of litter-decomposition mechanisms in mushroom-forming fungi.</title>
        <authorList>
            <person name="Floudas D."/>
            <person name="Bentzer J."/>
            <person name="Ahren D."/>
            <person name="Johansson T."/>
            <person name="Persson P."/>
            <person name="Tunlid A."/>
        </authorList>
    </citation>
    <scope>NUCLEOTIDE SEQUENCE [LARGE SCALE GENOMIC DNA]</scope>
    <source>
        <strain evidence="3 4">CBS 101986</strain>
    </source>
</reference>
<evidence type="ECO:0000256" key="2">
    <source>
        <dbReference type="SAM" id="Phobius"/>
    </source>
</evidence>
<comment type="caution">
    <text evidence="3">The sequence shown here is derived from an EMBL/GenBank/DDBJ whole genome shotgun (WGS) entry which is preliminary data.</text>
</comment>
<evidence type="ECO:0000313" key="4">
    <source>
        <dbReference type="Proteomes" id="UP000567179"/>
    </source>
</evidence>
<keyword evidence="2" id="KW-1133">Transmembrane helix</keyword>
<sequence>MQKISIPLIAGLVSGFVFVNLVLASTWFLCRRSNMRRAQRRQQELAERGMDRSASFFKKHTEMAPPVDIEAAEKLDLDGEGEDEDELTHLEKPDRYTHPPKQANRRRQSEKASIAPPGLATLPQDQLTVPSSYKLPGTSGDSVCETESMYSTASAPIHLHEQILLSPPPIRHNNERLLTPHRPARQHPFRAAEAALAVPLPSPIRPLLMASPIGETFGDELPPPGTDNAALPHHRIGERTSQIIPWSPSKRTSSSSNSRPTSEWYYTPKRTSVTLPPHLNPALVEPLRIAKSSPIGRQPALKHLSMRPSPSA</sequence>
<keyword evidence="2" id="KW-0472">Membrane</keyword>
<organism evidence="3 4">
    <name type="scientific">Psilocybe cf. subviscida</name>
    <dbReference type="NCBI Taxonomy" id="2480587"/>
    <lineage>
        <taxon>Eukaryota</taxon>
        <taxon>Fungi</taxon>
        <taxon>Dikarya</taxon>
        <taxon>Basidiomycota</taxon>
        <taxon>Agaricomycotina</taxon>
        <taxon>Agaricomycetes</taxon>
        <taxon>Agaricomycetidae</taxon>
        <taxon>Agaricales</taxon>
        <taxon>Agaricineae</taxon>
        <taxon>Strophariaceae</taxon>
        <taxon>Psilocybe</taxon>
    </lineage>
</organism>
<keyword evidence="2" id="KW-0812">Transmembrane</keyword>
<dbReference type="Proteomes" id="UP000567179">
    <property type="component" value="Unassembled WGS sequence"/>
</dbReference>
<dbReference type="EMBL" id="JAACJJ010000028">
    <property type="protein sequence ID" value="KAF5321786.1"/>
    <property type="molecule type" value="Genomic_DNA"/>
</dbReference>
<feature type="compositionally biased region" description="Basic and acidic residues" evidence="1">
    <location>
        <begin position="87"/>
        <end position="97"/>
    </location>
</feature>
<dbReference type="AlphaFoldDB" id="A0A8H5BES0"/>
<name>A0A8H5BES0_9AGAR</name>
<feature type="compositionally biased region" description="Low complexity" evidence="1">
    <location>
        <begin position="247"/>
        <end position="262"/>
    </location>
</feature>
<proteinExistence type="predicted"/>
<evidence type="ECO:0000256" key="1">
    <source>
        <dbReference type="SAM" id="MobiDB-lite"/>
    </source>
</evidence>
<feature type="region of interest" description="Disordered" evidence="1">
    <location>
        <begin position="78"/>
        <end position="124"/>
    </location>
</feature>
<feature type="transmembrane region" description="Helical" evidence="2">
    <location>
        <begin position="6"/>
        <end position="30"/>
    </location>
</feature>
<accession>A0A8H5BES0</accession>
<gene>
    <name evidence="3" type="ORF">D9619_001983</name>
</gene>
<feature type="region of interest" description="Disordered" evidence="1">
    <location>
        <begin position="290"/>
        <end position="312"/>
    </location>
</feature>
<evidence type="ECO:0000313" key="3">
    <source>
        <dbReference type="EMBL" id="KAF5321786.1"/>
    </source>
</evidence>
<protein>
    <submittedName>
        <fullName evidence="3">Uncharacterized protein</fullName>
    </submittedName>
</protein>
<keyword evidence="4" id="KW-1185">Reference proteome</keyword>